<sequence length="72" mass="8426">MKTTTNTLPDDQQTLQQMVLQMQAKLVQKETLILTLQQALLGLRHRQFDRSSEQVATIRNYRLLPIKVKFSK</sequence>
<dbReference type="Proteomes" id="UP000219285">
    <property type="component" value="Chromosome"/>
</dbReference>
<protein>
    <submittedName>
        <fullName evidence="1">Uncharacterized protein</fullName>
    </submittedName>
</protein>
<organism evidence="1 2">
    <name type="scientific">Alteromonas pelagimontana</name>
    <dbReference type="NCBI Taxonomy" id="1858656"/>
    <lineage>
        <taxon>Bacteria</taxon>
        <taxon>Pseudomonadati</taxon>
        <taxon>Pseudomonadota</taxon>
        <taxon>Gammaproteobacteria</taxon>
        <taxon>Alteromonadales</taxon>
        <taxon>Alteromonadaceae</taxon>
        <taxon>Alteromonas/Salinimonas group</taxon>
        <taxon>Alteromonas</taxon>
    </lineage>
</organism>
<reference evidence="1 2" key="2">
    <citation type="submission" date="2020-04" db="EMBL/GenBank/DDBJ databases">
        <title>Complete genome sequence of Alteromonas pelagimontana 5.12T.</title>
        <authorList>
            <person name="Sinha R.K."/>
            <person name="Krishnan K.P."/>
            <person name="Kurian J.P."/>
        </authorList>
    </citation>
    <scope>NUCLEOTIDE SEQUENCE [LARGE SCALE GENOMIC DNA]</scope>
    <source>
        <strain evidence="1 2">5.12</strain>
    </source>
</reference>
<name>A0A6M4MDN9_9ALTE</name>
<gene>
    <name evidence="1" type="ORF">CA267_011205</name>
</gene>
<accession>A0A6M4MDN9</accession>
<evidence type="ECO:0000313" key="2">
    <source>
        <dbReference type="Proteomes" id="UP000219285"/>
    </source>
</evidence>
<dbReference type="RefSeq" id="WP_075607399.1">
    <property type="nucleotide sequence ID" value="NZ_CP052766.1"/>
</dbReference>
<evidence type="ECO:0000313" key="1">
    <source>
        <dbReference type="EMBL" id="QJR81304.1"/>
    </source>
</evidence>
<dbReference type="EMBL" id="CP052766">
    <property type="protein sequence ID" value="QJR81304.1"/>
    <property type="molecule type" value="Genomic_DNA"/>
</dbReference>
<keyword evidence="2" id="KW-1185">Reference proteome</keyword>
<dbReference type="AlphaFoldDB" id="A0A6M4MDN9"/>
<reference evidence="2" key="1">
    <citation type="submission" date="2014-12" db="EMBL/GenBank/DDBJ databases">
        <title>Complete genome sequence of a multi-drug resistant Klebsiella pneumoniae.</title>
        <authorList>
            <person name="Hua X."/>
            <person name="Chen Q."/>
            <person name="Li X."/>
            <person name="Feng Y."/>
            <person name="Ruan Z."/>
            <person name="Yu Y."/>
        </authorList>
    </citation>
    <scope>NUCLEOTIDE SEQUENCE [LARGE SCALE GENOMIC DNA]</scope>
    <source>
        <strain evidence="2">5.12</strain>
    </source>
</reference>
<proteinExistence type="predicted"/>
<dbReference type="KEGG" id="apel:CA267_011205"/>